<reference evidence="8" key="2">
    <citation type="submission" date="2020-10" db="EMBL/GenBank/DDBJ databases">
        <authorList>
            <person name="Scholz U."/>
            <person name="Mascher M."/>
            <person name="Fiebig A."/>
        </authorList>
    </citation>
    <scope>NUCLEOTIDE SEQUENCE [LARGE SCALE GENOMIC DNA]</scope>
    <source>
        <strain evidence="8">cv. Morex</strain>
    </source>
</reference>
<dbReference type="OrthoDB" id="4951845at2759"/>
<evidence type="ECO:0000256" key="4">
    <source>
        <dbReference type="ARBA" id="ARBA00047960"/>
    </source>
</evidence>
<dbReference type="EnsemblPlants" id="HORVU.MOREX.r3.3HG0324610.1">
    <property type="protein sequence ID" value="HORVU.MOREX.r3.3HG0324610.1.CDS1"/>
    <property type="gene ID" value="HORVU.MOREX.r3.3HG0324610"/>
</dbReference>
<comment type="catalytic activity">
    <reaction evidence="4">
        <text>RX + glutathione = an S-substituted glutathione + a halide anion + H(+)</text>
        <dbReference type="Rhea" id="RHEA:16437"/>
        <dbReference type="ChEBI" id="CHEBI:15378"/>
        <dbReference type="ChEBI" id="CHEBI:16042"/>
        <dbReference type="ChEBI" id="CHEBI:17792"/>
        <dbReference type="ChEBI" id="CHEBI:57925"/>
        <dbReference type="ChEBI" id="CHEBI:90779"/>
        <dbReference type="EC" id="2.5.1.18"/>
    </reaction>
</comment>
<dbReference type="Gene3D" id="3.40.30.10">
    <property type="entry name" value="Glutaredoxin"/>
    <property type="match status" value="1"/>
</dbReference>
<evidence type="ECO:0000313" key="8">
    <source>
        <dbReference type="EnsemblPlants" id="HORVU.MOREX.r3.3HG0324610.1.CDS1"/>
    </source>
</evidence>
<reference evidence="9" key="1">
    <citation type="journal article" date="2012" name="Nature">
        <title>A physical, genetic and functional sequence assembly of the barley genome.</title>
        <authorList>
            <consortium name="The International Barley Genome Sequencing Consortium"/>
            <person name="Mayer K.F."/>
            <person name="Waugh R."/>
            <person name="Brown J.W."/>
            <person name="Schulman A."/>
            <person name="Langridge P."/>
            <person name="Platzer M."/>
            <person name="Fincher G.B."/>
            <person name="Muehlbauer G.J."/>
            <person name="Sato K."/>
            <person name="Close T.J."/>
            <person name="Wise R.P."/>
            <person name="Stein N."/>
        </authorList>
    </citation>
    <scope>NUCLEOTIDE SEQUENCE [LARGE SCALE GENOMIC DNA]</scope>
    <source>
        <strain evidence="9">cv. Morex</strain>
    </source>
</reference>
<comment type="similarity">
    <text evidence="3">Belongs to the GST superfamily. Tau family.</text>
</comment>
<feature type="domain" description="GST C-terminal" evidence="7">
    <location>
        <begin position="92"/>
        <end position="218"/>
    </location>
</feature>
<dbReference type="GO" id="GO:0006749">
    <property type="term" value="P:glutathione metabolic process"/>
    <property type="evidence" value="ECO:0000318"/>
    <property type="project" value="GO_Central"/>
</dbReference>
<dbReference type="FunFam" id="3.40.30.10:FF:000044">
    <property type="entry name" value="Glutathione S-transferase GSTU6"/>
    <property type="match status" value="1"/>
</dbReference>
<evidence type="ECO:0000256" key="3">
    <source>
        <dbReference type="ARBA" id="ARBA00025743"/>
    </source>
</evidence>
<dbReference type="GO" id="GO:0004364">
    <property type="term" value="F:glutathione transferase activity"/>
    <property type="evidence" value="ECO:0000318"/>
    <property type="project" value="GO_Central"/>
</dbReference>
<protein>
    <recommendedName>
        <fullName evidence="1">glutathione transferase</fullName>
        <ecNumber evidence="1">2.5.1.18</ecNumber>
    </recommendedName>
</protein>
<dbReference type="Pfam" id="PF13410">
    <property type="entry name" value="GST_C_2"/>
    <property type="match status" value="1"/>
</dbReference>
<name>A0A8I6XA63_HORVV</name>
<dbReference type="SFLD" id="SFLDG01152">
    <property type="entry name" value="Main.3:_Omega-_and_Tau-like"/>
    <property type="match status" value="1"/>
</dbReference>
<dbReference type="CDD" id="cd03185">
    <property type="entry name" value="GST_C_Tau"/>
    <property type="match status" value="1"/>
</dbReference>
<gene>
    <name evidence="8" type="primary">LOC123442230</name>
</gene>
<dbReference type="GO" id="GO:0009407">
    <property type="term" value="P:toxin catabolic process"/>
    <property type="evidence" value="ECO:0007669"/>
    <property type="project" value="UniProtKB-ARBA"/>
</dbReference>
<dbReference type="SMR" id="A0A8I6XA63"/>
<proteinExistence type="inferred from homology"/>
<dbReference type="FunFam" id="1.20.1050.10:FF:000016">
    <property type="entry name" value="Glutathione S-transferase U9"/>
    <property type="match status" value="1"/>
</dbReference>
<reference evidence="8" key="3">
    <citation type="submission" date="2022-01" db="UniProtKB">
        <authorList>
            <consortium name="EnsemblPlants"/>
        </authorList>
    </citation>
    <scope>IDENTIFICATION</scope>
    <source>
        <strain evidence="8">subsp. vulgare</strain>
    </source>
</reference>
<dbReference type="InterPro" id="IPR045074">
    <property type="entry name" value="GST_C_Tau"/>
</dbReference>
<accession>A0A8I6XA63</accession>
<dbReference type="InterPro" id="IPR040079">
    <property type="entry name" value="Glutathione_S-Trfase"/>
</dbReference>
<organism evidence="8 9">
    <name type="scientific">Hordeum vulgare subsp. vulgare</name>
    <name type="common">Domesticated barley</name>
    <dbReference type="NCBI Taxonomy" id="112509"/>
    <lineage>
        <taxon>Eukaryota</taxon>
        <taxon>Viridiplantae</taxon>
        <taxon>Streptophyta</taxon>
        <taxon>Embryophyta</taxon>
        <taxon>Tracheophyta</taxon>
        <taxon>Spermatophyta</taxon>
        <taxon>Magnoliopsida</taxon>
        <taxon>Liliopsida</taxon>
        <taxon>Poales</taxon>
        <taxon>Poaceae</taxon>
        <taxon>BOP clade</taxon>
        <taxon>Pooideae</taxon>
        <taxon>Triticodae</taxon>
        <taxon>Triticeae</taxon>
        <taxon>Hordeinae</taxon>
        <taxon>Hordeum</taxon>
    </lineage>
</organism>
<feature type="compositionally biased region" description="Basic residues" evidence="5">
    <location>
        <begin position="261"/>
        <end position="280"/>
    </location>
</feature>
<dbReference type="Proteomes" id="UP000011116">
    <property type="component" value="Chromosome 3H"/>
</dbReference>
<dbReference type="SFLD" id="SFLDS00019">
    <property type="entry name" value="Glutathione_Transferase_(cytos"/>
    <property type="match status" value="1"/>
</dbReference>
<dbReference type="Pfam" id="PF02798">
    <property type="entry name" value="GST_N"/>
    <property type="match status" value="1"/>
</dbReference>
<evidence type="ECO:0000313" key="9">
    <source>
        <dbReference type="Proteomes" id="UP000011116"/>
    </source>
</evidence>
<evidence type="ECO:0000256" key="1">
    <source>
        <dbReference type="ARBA" id="ARBA00012452"/>
    </source>
</evidence>
<dbReference type="SUPFAM" id="SSF47616">
    <property type="entry name" value="GST C-terminal domain-like"/>
    <property type="match status" value="1"/>
</dbReference>
<feature type="region of interest" description="Disordered" evidence="5">
    <location>
        <begin position="253"/>
        <end position="284"/>
    </location>
</feature>
<dbReference type="InterPro" id="IPR010987">
    <property type="entry name" value="Glutathione-S-Trfase_C-like"/>
</dbReference>
<keyword evidence="2" id="KW-0808">Transferase</keyword>
<dbReference type="RefSeq" id="XP_044974215.1">
    <property type="nucleotide sequence ID" value="XM_045118280.1"/>
</dbReference>
<dbReference type="InterPro" id="IPR045073">
    <property type="entry name" value="Omega/Tau-like"/>
</dbReference>
<dbReference type="CDD" id="cd03058">
    <property type="entry name" value="GST_N_Tau"/>
    <property type="match status" value="1"/>
</dbReference>
<dbReference type="GO" id="GO:0005737">
    <property type="term" value="C:cytoplasm"/>
    <property type="evidence" value="ECO:0000318"/>
    <property type="project" value="GO_Central"/>
</dbReference>
<dbReference type="SFLD" id="SFLDG00358">
    <property type="entry name" value="Main_(cytGST)"/>
    <property type="match status" value="1"/>
</dbReference>
<dbReference type="Gene3D" id="1.20.1050.10">
    <property type="match status" value="1"/>
</dbReference>
<evidence type="ECO:0000256" key="5">
    <source>
        <dbReference type="SAM" id="MobiDB-lite"/>
    </source>
</evidence>
<evidence type="ECO:0000256" key="2">
    <source>
        <dbReference type="ARBA" id="ARBA00022679"/>
    </source>
</evidence>
<dbReference type="Gramene" id="HORVU.MOREX.r2.3HG0270900.1">
    <property type="protein sequence ID" value="HORVU.MOREX.r2.3HG0270900.1.CDS.1"/>
    <property type="gene ID" value="HORVU.MOREX.r2.3HG0270900"/>
</dbReference>
<dbReference type="Gramene" id="HORVU.MOREX.r3.3HG0324610.1">
    <property type="protein sequence ID" value="HORVU.MOREX.r3.3HG0324610.1.CDS1"/>
    <property type="gene ID" value="HORVU.MOREX.r3.3HG0324610"/>
</dbReference>
<dbReference type="EC" id="2.5.1.18" evidence="1"/>
<evidence type="ECO:0000259" key="7">
    <source>
        <dbReference type="PROSITE" id="PS50405"/>
    </source>
</evidence>
<sequence>MMADEGEGVKLLGTVVSPFTVRVRMALHLKGVSYEDLEHDLFNKGDLLLASNPVHKKVPVLIHASRPVCESLVIVEYVDEVWAGAASLLPADPYDRVVARFWAAYVDDKVVSLRATTEEERAERLDVALAAVRPLEDTFDACSGGKAFFAGDSVGYLDLALGCHLFWFEALREMFGVMVIDAGRTPRLAAWSGRFLETETAKKAASPIESIVEYEGPCFFHGDEMRVLGEEEAESRTAWPQRRRTRCCRGSGYLESSPMRSRQRRPRTASSSARRKMKPGRGRELGCGAVVENAGPAYLAATATGTIFLVPMM</sequence>
<dbReference type="KEGG" id="hvg:123442230"/>
<dbReference type="InterPro" id="IPR004045">
    <property type="entry name" value="Glutathione_S-Trfase_N"/>
</dbReference>
<dbReference type="PANTHER" id="PTHR11260:SF528">
    <property type="entry name" value="GLUTATHIONE TRANSFERASE"/>
    <property type="match status" value="1"/>
</dbReference>
<keyword evidence="9" id="KW-1185">Reference proteome</keyword>
<dbReference type="PROSITE" id="PS50405">
    <property type="entry name" value="GST_CTER"/>
    <property type="match status" value="1"/>
</dbReference>
<dbReference type="PROSITE" id="PS50404">
    <property type="entry name" value="GST_NTER"/>
    <property type="match status" value="1"/>
</dbReference>
<dbReference type="AlphaFoldDB" id="A0A8I6XA63"/>
<dbReference type="GeneID" id="123442230"/>
<feature type="domain" description="GST N-terminal" evidence="6">
    <location>
        <begin position="7"/>
        <end position="86"/>
    </location>
</feature>
<dbReference type="InterPro" id="IPR036249">
    <property type="entry name" value="Thioredoxin-like_sf"/>
</dbReference>
<dbReference type="InterPro" id="IPR036282">
    <property type="entry name" value="Glutathione-S-Trfase_C_sf"/>
</dbReference>
<dbReference type="PANTHER" id="PTHR11260">
    <property type="entry name" value="GLUTATHIONE S-TRANSFERASE, GST, SUPERFAMILY, GST DOMAIN CONTAINING"/>
    <property type="match status" value="1"/>
</dbReference>
<dbReference type="SUPFAM" id="SSF52833">
    <property type="entry name" value="Thioredoxin-like"/>
    <property type="match status" value="1"/>
</dbReference>
<evidence type="ECO:0000259" key="6">
    <source>
        <dbReference type="PROSITE" id="PS50404"/>
    </source>
</evidence>